<dbReference type="Proteomes" id="UP001292094">
    <property type="component" value="Unassembled WGS sequence"/>
</dbReference>
<dbReference type="AlphaFoldDB" id="A0AAE1TY58"/>
<protein>
    <submittedName>
        <fullName evidence="3">Uncharacterized protein</fullName>
    </submittedName>
</protein>
<feature type="region of interest" description="Disordered" evidence="1">
    <location>
        <begin position="1"/>
        <end position="26"/>
    </location>
</feature>
<evidence type="ECO:0000313" key="3">
    <source>
        <dbReference type="EMBL" id="KAK4301761.1"/>
    </source>
</evidence>
<keyword evidence="2" id="KW-1133">Transmembrane helix</keyword>
<feature type="transmembrane region" description="Helical" evidence="2">
    <location>
        <begin position="44"/>
        <end position="62"/>
    </location>
</feature>
<accession>A0AAE1TY58</accession>
<feature type="compositionally biased region" description="Basic and acidic residues" evidence="1">
    <location>
        <begin position="9"/>
        <end position="26"/>
    </location>
</feature>
<proteinExistence type="predicted"/>
<evidence type="ECO:0000313" key="4">
    <source>
        <dbReference type="Proteomes" id="UP001292094"/>
    </source>
</evidence>
<evidence type="ECO:0000256" key="1">
    <source>
        <dbReference type="SAM" id="MobiDB-lite"/>
    </source>
</evidence>
<evidence type="ECO:0000256" key="2">
    <source>
        <dbReference type="SAM" id="Phobius"/>
    </source>
</evidence>
<gene>
    <name evidence="3" type="ORF">Pmani_026113</name>
</gene>
<keyword evidence="2" id="KW-0472">Membrane</keyword>
<dbReference type="EMBL" id="JAWZYT010002828">
    <property type="protein sequence ID" value="KAK4301761.1"/>
    <property type="molecule type" value="Genomic_DNA"/>
</dbReference>
<name>A0AAE1TY58_9EUCA</name>
<sequence length="85" mass="9329">MIGVGVHGGSERDGGRKNEGGHEDRQKSMDIIVGHTYYACNTSVLQMLATLAGVMLAALVWTRRPVDMNLTEKTSDDCGRSRRSY</sequence>
<keyword evidence="4" id="KW-1185">Reference proteome</keyword>
<reference evidence="3" key="1">
    <citation type="submission" date="2023-11" db="EMBL/GenBank/DDBJ databases">
        <title>Genome assemblies of two species of porcelain crab, Petrolisthes cinctipes and Petrolisthes manimaculis (Anomura: Porcellanidae).</title>
        <authorList>
            <person name="Angst P."/>
        </authorList>
    </citation>
    <scope>NUCLEOTIDE SEQUENCE</scope>
    <source>
        <strain evidence="3">PB745_02</strain>
        <tissue evidence="3">Gill</tissue>
    </source>
</reference>
<comment type="caution">
    <text evidence="3">The sequence shown here is derived from an EMBL/GenBank/DDBJ whole genome shotgun (WGS) entry which is preliminary data.</text>
</comment>
<organism evidence="3 4">
    <name type="scientific">Petrolisthes manimaculis</name>
    <dbReference type="NCBI Taxonomy" id="1843537"/>
    <lineage>
        <taxon>Eukaryota</taxon>
        <taxon>Metazoa</taxon>
        <taxon>Ecdysozoa</taxon>
        <taxon>Arthropoda</taxon>
        <taxon>Crustacea</taxon>
        <taxon>Multicrustacea</taxon>
        <taxon>Malacostraca</taxon>
        <taxon>Eumalacostraca</taxon>
        <taxon>Eucarida</taxon>
        <taxon>Decapoda</taxon>
        <taxon>Pleocyemata</taxon>
        <taxon>Anomura</taxon>
        <taxon>Galatheoidea</taxon>
        <taxon>Porcellanidae</taxon>
        <taxon>Petrolisthes</taxon>
    </lineage>
</organism>
<keyword evidence="2" id="KW-0812">Transmembrane</keyword>